<proteinExistence type="predicted"/>
<evidence type="ECO:0000313" key="2">
    <source>
        <dbReference type="Proteomes" id="UP001183246"/>
    </source>
</evidence>
<comment type="caution">
    <text evidence="1">The sequence shown here is derived from an EMBL/GenBank/DDBJ whole genome shotgun (WGS) entry which is preliminary data.</text>
</comment>
<gene>
    <name evidence="1" type="ORF">RM590_25140</name>
</gene>
<dbReference type="Proteomes" id="UP001183246">
    <property type="component" value="Unassembled WGS sequence"/>
</dbReference>
<name>A0ABU2MW39_9ACTN</name>
<evidence type="ECO:0008006" key="3">
    <source>
        <dbReference type="Google" id="ProtNLM"/>
    </source>
</evidence>
<organism evidence="1 2">
    <name type="scientific">Streptomyces litchfieldiae</name>
    <dbReference type="NCBI Taxonomy" id="3075543"/>
    <lineage>
        <taxon>Bacteria</taxon>
        <taxon>Bacillati</taxon>
        <taxon>Actinomycetota</taxon>
        <taxon>Actinomycetes</taxon>
        <taxon>Kitasatosporales</taxon>
        <taxon>Streptomycetaceae</taxon>
        <taxon>Streptomyces</taxon>
    </lineage>
</organism>
<dbReference type="EMBL" id="JAVREL010000016">
    <property type="protein sequence ID" value="MDT0345851.1"/>
    <property type="molecule type" value="Genomic_DNA"/>
</dbReference>
<protein>
    <recommendedName>
        <fullName evidence="3">Transcriptional regulator</fullName>
    </recommendedName>
</protein>
<dbReference type="RefSeq" id="WP_311706982.1">
    <property type="nucleotide sequence ID" value="NZ_JAVREL010000016.1"/>
</dbReference>
<sequence length="455" mass="47964">MIGADSGHAEGFEVHPGRADALCARRGWTYMQFGRAYEQAAREVSVATGDPSIASVTVAEQTFRRWTSGRIRTLPNSPAPAILHHLFKRPATELLAPPPEEIPPLPSAPAIDEMEIRMTARDAADHAGEAAAQALPDLTIDQIEDDVRGLARRYPSTSPLDSYQRGRELLRLAQAMLDRTQRPRQRERLYLQAGATAALMASASFDLGSLSPAVQLARTAALYGEVIDHGPLQAYAHGALAYLAYWDGRPTDAVRLVATAQQFGGLGDTAGVRLATIAARAHAHLGNADAARRAIRAAGECDSGVRDDLHDDVGGEFGMPLARAAMSAATTYLLLCDAPGAEETASHVLDLMDAQPSQEQPGLRGKAAVDLARARVLRGELDGALAAVEPVFTLNGSWRTLGLVQRMVGLRADLTSGGLAGATAARELGQRVEDFTAGAGARSLGPGSPLAALGG</sequence>
<evidence type="ECO:0000313" key="1">
    <source>
        <dbReference type="EMBL" id="MDT0345851.1"/>
    </source>
</evidence>
<reference evidence="2" key="1">
    <citation type="submission" date="2023-07" db="EMBL/GenBank/DDBJ databases">
        <title>30 novel species of actinomycetes from the DSMZ collection.</title>
        <authorList>
            <person name="Nouioui I."/>
        </authorList>
    </citation>
    <scope>NUCLEOTIDE SEQUENCE [LARGE SCALE GENOMIC DNA]</scope>
    <source>
        <strain evidence="2">DSM 44938</strain>
    </source>
</reference>
<accession>A0ABU2MW39</accession>
<keyword evidence="2" id="KW-1185">Reference proteome</keyword>